<proteinExistence type="predicted"/>
<dbReference type="GO" id="GO:0015035">
    <property type="term" value="F:protein-disulfide reductase activity"/>
    <property type="evidence" value="ECO:0007669"/>
    <property type="project" value="TreeGrafter"/>
</dbReference>
<dbReference type="GO" id="GO:0005737">
    <property type="term" value="C:cytoplasm"/>
    <property type="evidence" value="ECO:0007669"/>
    <property type="project" value="TreeGrafter"/>
</dbReference>
<dbReference type="SUPFAM" id="SSF52833">
    <property type="entry name" value="Thioredoxin-like"/>
    <property type="match status" value="1"/>
</dbReference>
<gene>
    <name evidence="2" type="ORF">JKA74_04020</name>
</gene>
<dbReference type="Proteomes" id="UP000611723">
    <property type="component" value="Unassembled WGS sequence"/>
</dbReference>
<reference evidence="2" key="1">
    <citation type="submission" date="2021-01" db="EMBL/GenBank/DDBJ databases">
        <title>Marivirga aurantiaca sp. nov., isolated from intertidal surface sediments.</title>
        <authorList>
            <person name="Zhang M."/>
        </authorList>
    </citation>
    <scope>NUCLEOTIDE SEQUENCE</scope>
    <source>
        <strain evidence="2">S37H4</strain>
    </source>
</reference>
<sequence length="110" mass="12506">MIQKADDQILGDILEKNDKVLIKFHADWCGVCKAFAPQFKKLAEENSAQILYYEINAPENPKARIMAGVYSLPYFASFEKGELKHKVASSNPNEILRMIKELEKESSISE</sequence>
<evidence type="ECO:0000313" key="3">
    <source>
        <dbReference type="Proteomes" id="UP000611723"/>
    </source>
</evidence>
<accession>A0A935C9D5</accession>
<protein>
    <submittedName>
        <fullName evidence="2">Thioredoxin family protein</fullName>
    </submittedName>
</protein>
<dbReference type="CDD" id="cd02947">
    <property type="entry name" value="TRX_family"/>
    <property type="match status" value="1"/>
</dbReference>
<keyword evidence="3" id="KW-1185">Reference proteome</keyword>
<dbReference type="PROSITE" id="PS51352">
    <property type="entry name" value="THIOREDOXIN_2"/>
    <property type="match status" value="1"/>
</dbReference>
<dbReference type="InterPro" id="IPR036249">
    <property type="entry name" value="Thioredoxin-like_sf"/>
</dbReference>
<dbReference type="PANTHER" id="PTHR45663">
    <property type="entry name" value="GEO12009P1"/>
    <property type="match status" value="1"/>
</dbReference>
<dbReference type="PANTHER" id="PTHR45663:SF11">
    <property type="entry name" value="GEO12009P1"/>
    <property type="match status" value="1"/>
</dbReference>
<evidence type="ECO:0000259" key="1">
    <source>
        <dbReference type="PROSITE" id="PS51352"/>
    </source>
</evidence>
<comment type="caution">
    <text evidence="2">The sequence shown here is derived from an EMBL/GenBank/DDBJ whole genome shotgun (WGS) entry which is preliminary data.</text>
</comment>
<evidence type="ECO:0000313" key="2">
    <source>
        <dbReference type="EMBL" id="MBK6264193.1"/>
    </source>
</evidence>
<name>A0A935C9D5_9BACT</name>
<dbReference type="InterPro" id="IPR013766">
    <property type="entry name" value="Thioredoxin_domain"/>
</dbReference>
<dbReference type="RefSeq" id="WP_201429866.1">
    <property type="nucleotide sequence ID" value="NZ_JAEQBW010000001.1"/>
</dbReference>
<feature type="domain" description="Thioredoxin" evidence="1">
    <location>
        <begin position="1"/>
        <end position="104"/>
    </location>
</feature>
<organism evidence="2 3">
    <name type="scientific">Marivirga aurantiaca</name>
    <dbReference type="NCBI Taxonomy" id="2802615"/>
    <lineage>
        <taxon>Bacteria</taxon>
        <taxon>Pseudomonadati</taxon>
        <taxon>Bacteroidota</taxon>
        <taxon>Cytophagia</taxon>
        <taxon>Cytophagales</taxon>
        <taxon>Marivirgaceae</taxon>
        <taxon>Marivirga</taxon>
    </lineage>
</organism>
<dbReference type="EMBL" id="JAEQBW010000001">
    <property type="protein sequence ID" value="MBK6264193.1"/>
    <property type="molecule type" value="Genomic_DNA"/>
</dbReference>
<dbReference type="Pfam" id="PF00085">
    <property type="entry name" value="Thioredoxin"/>
    <property type="match status" value="1"/>
</dbReference>
<dbReference type="Gene3D" id="3.40.30.10">
    <property type="entry name" value="Glutaredoxin"/>
    <property type="match status" value="1"/>
</dbReference>
<dbReference type="AlphaFoldDB" id="A0A935C9D5"/>